<gene>
    <name evidence="2" type="ORF">DAETH_03420</name>
</gene>
<sequence>MLRVGLGGEAVELTDDSSRDGRPIVLSTPRLTVTAWEDADLGDFYRLHADPLTMRFFVGGPYTRERARERLGDFLREQAGRGWTKWRVQDHEGRTVGRGGFGLTDEGTHRELGYLLAPECWGRGLATELAHALVEWHFAHPDPGLSPDLIAFAHVENTASRRVLEKLGFVQTGEREWRGLPHAFSRLAAREWR</sequence>
<feature type="domain" description="N-acetyltransferase" evidence="1">
    <location>
        <begin position="31"/>
        <end position="190"/>
    </location>
</feature>
<protein>
    <recommendedName>
        <fullName evidence="1">N-acetyltransferase domain-containing protein</fullName>
    </recommendedName>
</protein>
<dbReference type="PANTHER" id="PTHR43792:SF1">
    <property type="entry name" value="N-ACETYLTRANSFERASE DOMAIN-CONTAINING PROTEIN"/>
    <property type="match status" value="1"/>
</dbReference>
<dbReference type="Proteomes" id="UP001064971">
    <property type="component" value="Chromosome"/>
</dbReference>
<dbReference type="PANTHER" id="PTHR43792">
    <property type="entry name" value="GNAT FAMILY, PUTATIVE (AFU_ORTHOLOGUE AFUA_3G00765)-RELATED-RELATED"/>
    <property type="match status" value="1"/>
</dbReference>
<dbReference type="InterPro" id="IPR051531">
    <property type="entry name" value="N-acetyltransferase"/>
</dbReference>
<dbReference type="EMBL" id="AP026560">
    <property type="protein sequence ID" value="BDP40373.1"/>
    <property type="molecule type" value="Genomic_DNA"/>
</dbReference>
<dbReference type="SUPFAM" id="SSF55729">
    <property type="entry name" value="Acyl-CoA N-acyltransferases (Nat)"/>
    <property type="match status" value="1"/>
</dbReference>
<proteinExistence type="predicted"/>
<name>A0ABM8A9I6_9DEIO</name>
<evidence type="ECO:0000313" key="3">
    <source>
        <dbReference type="Proteomes" id="UP001064971"/>
    </source>
</evidence>
<organism evidence="2 3">
    <name type="scientific">Deinococcus aetherius</name>
    <dbReference type="NCBI Taxonomy" id="200252"/>
    <lineage>
        <taxon>Bacteria</taxon>
        <taxon>Thermotogati</taxon>
        <taxon>Deinococcota</taxon>
        <taxon>Deinococci</taxon>
        <taxon>Deinococcales</taxon>
        <taxon>Deinococcaceae</taxon>
        <taxon>Deinococcus</taxon>
    </lineage>
</organism>
<evidence type="ECO:0000259" key="1">
    <source>
        <dbReference type="PROSITE" id="PS51186"/>
    </source>
</evidence>
<dbReference type="PROSITE" id="PS51186">
    <property type="entry name" value="GNAT"/>
    <property type="match status" value="1"/>
</dbReference>
<accession>A0ABM8A9I6</accession>
<evidence type="ECO:0000313" key="2">
    <source>
        <dbReference type="EMBL" id="BDP40373.1"/>
    </source>
</evidence>
<dbReference type="InterPro" id="IPR000182">
    <property type="entry name" value="GNAT_dom"/>
</dbReference>
<dbReference type="Pfam" id="PF13302">
    <property type="entry name" value="Acetyltransf_3"/>
    <property type="match status" value="1"/>
</dbReference>
<dbReference type="Gene3D" id="3.40.630.30">
    <property type="match status" value="1"/>
</dbReference>
<reference evidence="2" key="1">
    <citation type="submission" date="2022-07" db="EMBL/GenBank/DDBJ databases">
        <title>Complete Genome Sequence of the Radioresistant Bacterium Deinococcus aetherius ST0316, Isolated from the Air Dust collected in Lower Stratosphere above Japan.</title>
        <authorList>
            <person name="Satoh K."/>
            <person name="Hagiwara K."/>
            <person name="Katsumata K."/>
            <person name="Kubo A."/>
            <person name="Yokobori S."/>
            <person name="Yamagishi A."/>
            <person name="Oono Y."/>
            <person name="Narumi I."/>
        </authorList>
    </citation>
    <scope>NUCLEOTIDE SEQUENCE</scope>
    <source>
        <strain evidence="2">ST0316</strain>
    </source>
</reference>
<keyword evidence="3" id="KW-1185">Reference proteome</keyword>
<dbReference type="InterPro" id="IPR016181">
    <property type="entry name" value="Acyl_CoA_acyltransferase"/>
</dbReference>